<keyword evidence="2" id="KW-0472">Membrane</keyword>
<evidence type="ECO:0000256" key="1">
    <source>
        <dbReference type="SAM" id="MobiDB-lite"/>
    </source>
</evidence>
<feature type="signal peptide" evidence="3">
    <location>
        <begin position="1"/>
        <end position="24"/>
    </location>
</feature>
<evidence type="ECO:0000313" key="6">
    <source>
        <dbReference type="Proteomes" id="UP000663845"/>
    </source>
</evidence>
<dbReference type="EMBL" id="CAJOAZ010000181">
    <property type="protein sequence ID" value="CAF3566662.1"/>
    <property type="molecule type" value="Genomic_DNA"/>
</dbReference>
<protein>
    <submittedName>
        <fullName evidence="4">Uncharacterized protein</fullName>
    </submittedName>
</protein>
<keyword evidence="2" id="KW-0812">Transmembrane</keyword>
<name>A0A814HJC4_9BILA</name>
<feature type="chain" id="PRO_5036224646" evidence="3">
    <location>
        <begin position="25"/>
        <end position="190"/>
    </location>
</feature>
<feature type="region of interest" description="Disordered" evidence="1">
    <location>
        <begin position="170"/>
        <end position="190"/>
    </location>
</feature>
<evidence type="ECO:0000256" key="2">
    <source>
        <dbReference type="SAM" id="Phobius"/>
    </source>
</evidence>
<evidence type="ECO:0000256" key="3">
    <source>
        <dbReference type="SAM" id="SignalP"/>
    </source>
</evidence>
<sequence>MNARTIISLCIFVFQQLVFVKIEARDVCYYLNTNSTTMTINCNDGCCSAVAMSPDTACCSTISWGSVAIPFFVFMGVCILAVCVVYCRPVWKACLCGWKCPCSNPARVSTPLSASTHNNPIYIVNNDDLPDYETIIKDAPVKDGIPPPYNFVTTHPTDFGIETRIPSAPPQYHSRRSSSAIIQSNIPNDP</sequence>
<feature type="transmembrane region" description="Helical" evidence="2">
    <location>
        <begin position="62"/>
        <end position="87"/>
    </location>
</feature>
<gene>
    <name evidence="4" type="ORF">JYZ213_LOCUS16566</name>
    <name evidence="5" type="ORF">OXD698_LOCUS4691</name>
</gene>
<dbReference type="Proteomes" id="UP000663844">
    <property type="component" value="Unassembled WGS sequence"/>
</dbReference>
<reference evidence="4" key="1">
    <citation type="submission" date="2021-02" db="EMBL/GenBank/DDBJ databases">
        <authorList>
            <person name="Nowell W R."/>
        </authorList>
    </citation>
    <scope>NUCLEOTIDE SEQUENCE</scope>
</reference>
<keyword evidence="2" id="KW-1133">Transmembrane helix</keyword>
<proteinExistence type="predicted"/>
<evidence type="ECO:0000313" key="5">
    <source>
        <dbReference type="EMBL" id="CAF3566662.1"/>
    </source>
</evidence>
<dbReference type="EMBL" id="CAJNOG010000149">
    <property type="protein sequence ID" value="CAF1011649.1"/>
    <property type="molecule type" value="Genomic_DNA"/>
</dbReference>
<accession>A0A814HJC4</accession>
<evidence type="ECO:0000313" key="4">
    <source>
        <dbReference type="EMBL" id="CAF1011649.1"/>
    </source>
</evidence>
<comment type="caution">
    <text evidence="4">The sequence shown here is derived from an EMBL/GenBank/DDBJ whole genome shotgun (WGS) entry which is preliminary data.</text>
</comment>
<dbReference type="Proteomes" id="UP000663845">
    <property type="component" value="Unassembled WGS sequence"/>
</dbReference>
<organism evidence="4 6">
    <name type="scientific">Adineta steineri</name>
    <dbReference type="NCBI Taxonomy" id="433720"/>
    <lineage>
        <taxon>Eukaryota</taxon>
        <taxon>Metazoa</taxon>
        <taxon>Spiralia</taxon>
        <taxon>Gnathifera</taxon>
        <taxon>Rotifera</taxon>
        <taxon>Eurotatoria</taxon>
        <taxon>Bdelloidea</taxon>
        <taxon>Adinetida</taxon>
        <taxon>Adinetidae</taxon>
        <taxon>Adineta</taxon>
    </lineage>
</organism>
<keyword evidence="3" id="KW-0732">Signal</keyword>
<feature type="compositionally biased region" description="Polar residues" evidence="1">
    <location>
        <begin position="177"/>
        <end position="190"/>
    </location>
</feature>
<dbReference type="AlphaFoldDB" id="A0A814HJC4"/>